<evidence type="ECO:0000313" key="1">
    <source>
        <dbReference type="EMBL" id="OZT78256.1"/>
    </source>
</evidence>
<organism evidence="1 2">
    <name type="scientific">Salinicoccus roseus</name>
    <dbReference type="NCBI Taxonomy" id="45670"/>
    <lineage>
        <taxon>Bacteria</taxon>
        <taxon>Bacillati</taxon>
        <taxon>Bacillota</taxon>
        <taxon>Bacilli</taxon>
        <taxon>Bacillales</taxon>
        <taxon>Staphylococcaceae</taxon>
        <taxon>Salinicoccus</taxon>
    </lineage>
</organism>
<dbReference type="EMBL" id="NPEZ01000001">
    <property type="protein sequence ID" value="OZT78256.1"/>
    <property type="molecule type" value="Genomic_DNA"/>
</dbReference>
<proteinExistence type="predicted"/>
<evidence type="ECO:0008006" key="3">
    <source>
        <dbReference type="Google" id="ProtNLM"/>
    </source>
</evidence>
<name>A0A265E9Z8_9STAP</name>
<evidence type="ECO:0000313" key="2">
    <source>
        <dbReference type="Proteomes" id="UP000216682"/>
    </source>
</evidence>
<dbReference type="AlphaFoldDB" id="A0A265E9Z8"/>
<dbReference type="Proteomes" id="UP000216682">
    <property type="component" value="Unassembled WGS sequence"/>
</dbReference>
<reference evidence="1 2" key="1">
    <citation type="submission" date="2017-07" db="EMBL/GenBank/DDBJ databases">
        <title>Shotgun whole genome sequences of three halophilic bacterial isolates.</title>
        <authorList>
            <person name="Pozzo T."/>
            <person name="Higdon S.M."/>
            <person name="Quillaguaman J."/>
        </authorList>
    </citation>
    <scope>NUCLEOTIDE SEQUENCE [LARGE SCALE GENOMIC DNA]</scope>
    <source>
        <strain evidence="1 2">BU-1</strain>
    </source>
</reference>
<accession>A0A265E9Z8</accession>
<protein>
    <recommendedName>
        <fullName evidence="3">Restriction endonuclease</fullName>
    </recommendedName>
</protein>
<gene>
    <name evidence="1" type="ORF">CFN03_02975</name>
</gene>
<sequence>MIVVEFNFSERWTSKKHVNSPKKLIRTADYLRSHNSGISTREKQRMYQEFENSQFYNPRESARDEPLDSMNHRLDGLRYWMFGYYDSIEGEKKFVFSPLGNLFLKHQSDVKKSTKIFTTMLFSLQFPHIGSRDSWLTLNLYPYRLIFSLLNEERLDYKLYYFEIETILVFVKNIDCQIYEELIVKILQSRELDETEQYDILKNNEYSFVTIVYEWEYYNLKLLNSLGVINLNNISVLGQLEHEQKPSSQSPPTKRTANNGYITLTRESKEIIEALYREHSLFDEPLRLDDRSSLSSDIVKEIYMFYPSCLLDQIGETVSTEEHALLRLPKLIEEYSLNPQNSTYDLFEDVLEEAFNLFINVTAEKVSGPGQVDLECIYLRLPDEENEVFAVDGKSTSNKLPNLNAGRLRHHRAIIGAEYTIVVTPRYVPSVLHDIDGENIVILKANTFSEYMYQNIINGWREIDFGEIYSLIQKNMGSDISREVSNLTLSKFGE</sequence>
<comment type="caution">
    <text evidence="1">The sequence shown here is derived from an EMBL/GenBank/DDBJ whole genome shotgun (WGS) entry which is preliminary data.</text>
</comment>